<reference evidence="2" key="1">
    <citation type="submission" date="2015-10" db="EMBL/GenBank/DDBJ databases">
        <title>Niche specialization of a soil ammonia-oxidizing archaeon, Candidatus Nitrosocosmicus oleophilus.</title>
        <authorList>
            <person name="Jung M.-Y."/>
            <person name="Rhee S.-K."/>
        </authorList>
    </citation>
    <scope>NUCLEOTIDE SEQUENCE [LARGE SCALE GENOMIC DNA]</scope>
    <source>
        <strain evidence="2">MY3</strain>
    </source>
</reference>
<dbReference type="InterPro" id="IPR011048">
    <property type="entry name" value="Haem_d1_sf"/>
</dbReference>
<dbReference type="PANTHER" id="PTHR47197:SF3">
    <property type="entry name" value="DIHYDRO-HEME D1 DEHYDROGENASE"/>
    <property type="match status" value="1"/>
</dbReference>
<dbReference type="InterPro" id="IPR051200">
    <property type="entry name" value="Host-pathogen_enzymatic-act"/>
</dbReference>
<dbReference type="InterPro" id="IPR015943">
    <property type="entry name" value="WD40/YVTN_repeat-like_dom_sf"/>
</dbReference>
<name>A0A654LVA1_9ARCH</name>
<evidence type="ECO:0000313" key="2">
    <source>
        <dbReference type="Proteomes" id="UP000058925"/>
    </source>
</evidence>
<protein>
    <recommendedName>
        <fullName evidence="3">YncE family protein</fullName>
    </recommendedName>
</protein>
<evidence type="ECO:0008006" key="3">
    <source>
        <dbReference type="Google" id="ProtNLM"/>
    </source>
</evidence>
<proteinExistence type="predicted"/>
<dbReference type="RefSeq" id="WP_231100206.1">
    <property type="nucleotide sequence ID" value="NZ_CP012850.1"/>
</dbReference>
<dbReference type="SUPFAM" id="SSF51004">
    <property type="entry name" value="C-terminal (heme d1) domain of cytochrome cd1-nitrite reductase"/>
    <property type="match status" value="1"/>
</dbReference>
<sequence>MLGIILFISAIYFYPFDNYSYSSLATTYNSSEINRSFVTLQDNETGHLKGWNPDGKISQFAITDQNIKNDSVLTSVVNTVPFSGLKLGLGSDVSLAEASKGELFIIPYGWSQSSISILDELSNTLSPINMTVDSDYRPTVTKLDSLNVLLCCENSNILVINLPTLTITDKIYIGHNDFNQLYGPYSNMFYFTDWTTSGIKELNITSNTISETIFTGYRPIEVGYEYPHTLYVLNSYYESGTNGTITVINDTAYWDKNQIMIGNTPSDMIVDNSNHRIYVANEGSPYAFKPNGTVSIVDTEAEKVIDTVKVGIGPIRIIQSISPDGHTNLVYVLNQEGTISVINGTSNEVITTIKLSQHTPYYMELNQDTNTLYAVDDDGISVVNATSFNMIKTIPLKFVKELLISDMNKIYATYTNIDDNHWMNFVSIIDGLTNSLVPTNLVTCGLSSIVDSEYFWLKCSGPPSENAKLNYAIEGQ</sequence>
<dbReference type="AlphaFoldDB" id="A0A654LVA1"/>
<evidence type="ECO:0000313" key="1">
    <source>
        <dbReference type="EMBL" id="ALI34917.1"/>
    </source>
</evidence>
<dbReference type="GeneID" id="60420850"/>
<dbReference type="EMBL" id="CP012850">
    <property type="protein sequence ID" value="ALI34917.1"/>
    <property type="molecule type" value="Genomic_DNA"/>
</dbReference>
<dbReference type="Gene3D" id="2.130.10.10">
    <property type="entry name" value="YVTN repeat-like/Quinoprotein amine dehydrogenase"/>
    <property type="match status" value="2"/>
</dbReference>
<dbReference type="Proteomes" id="UP000058925">
    <property type="component" value="Chromosome"/>
</dbReference>
<dbReference type="KEGG" id="taa:NMY3_00708"/>
<keyword evidence="2" id="KW-1185">Reference proteome</keyword>
<dbReference type="PANTHER" id="PTHR47197">
    <property type="entry name" value="PROTEIN NIRF"/>
    <property type="match status" value="1"/>
</dbReference>
<dbReference type="InterPro" id="IPR011964">
    <property type="entry name" value="YVTN_b-propeller_repeat"/>
</dbReference>
<gene>
    <name evidence="1" type="ORF">NMY3_00708</name>
</gene>
<dbReference type="NCBIfam" id="TIGR02276">
    <property type="entry name" value="beta_rpt_yvtn"/>
    <property type="match status" value="1"/>
</dbReference>
<accession>A0A654LVA1</accession>
<organism evidence="1 2">
    <name type="scientific">Candidatus Nitrosocosmicus oleophilus</name>
    <dbReference type="NCBI Taxonomy" id="1353260"/>
    <lineage>
        <taxon>Archaea</taxon>
        <taxon>Nitrososphaerota</taxon>
        <taxon>Nitrososphaeria</taxon>
        <taxon>Nitrososphaerales</taxon>
        <taxon>Nitrososphaeraceae</taxon>
        <taxon>Candidatus Nitrosocosmicus</taxon>
    </lineage>
</organism>